<dbReference type="InterPro" id="IPR006678">
    <property type="entry name" value="tRNA_intron_Endonuc_N"/>
</dbReference>
<feature type="domain" description="tRNA intron endonuclease catalytic" evidence="6">
    <location>
        <begin position="119"/>
        <end position="147"/>
    </location>
</feature>
<protein>
    <recommendedName>
        <fullName evidence="4">tRNA-splicing endonuclease subunit Sen2</fullName>
        <ecNumber evidence="4">4.6.1.16</ecNumber>
    </recommendedName>
</protein>
<dbReference type="GO" id="GO:0000379">
    <property type="term" value="P:tRNA-type intron splice site recognition and cleavage"/>
    <property type="evidence" value="ECO:0007669"/>
    <property type="project" value="TreeGrafter"/>
</dbReference>
<sequence>MSKENFFKRKKGFGTVIYSPSSPPNYYIVGRFNGCSVEIEDVEQKQLLYSYGCFGKGNLSRSLPNFKSSVNDVSETSNLMVEEAFFLSYVVGCLQVKFEEKFLNLDEIWDLFMKTTNNFLSRYLSYQHFRLSGWVVRSGLKFGGDFSMLCLFEFFFSTHNDGIHFHVVLYKQGPEFHHASYSVVVRDQNTSNENSDSWIQLATVNRITESVSKELLLCDVVPMHPVPQLTTPECLRHLRLNVVVLKRWVSAQERIID</sequence>
<dbReference type="InterPro" id="IPR011856">
    <property type="entry name" value="tRNA_endonuc-like_dom_sf"/>
</dbReference>
<dbReference type="InterPro" id="IPR006677">
    <property type="entry name" value="tRNA_intron_Endonuc_cat-like"/>
</dbReference>
<dbReference type="EC" id="4.6.1.16" evidence="4"/>
<feature type="active site" evidence="5">
    <location>
        <position position="178"/>
    </location>
</feature>
<dbReference type="Pfam" id="PF02778">
    <property type="entry name" value="tRNA_int_endo_N"/>
    <property type="match status" value="1"/>
</dbReference>
<dbReference type="GO" id="GO:0005737">
    <property type="term" value="C:cytoplasm"/>
    <property type="evidence" value="ECO:0007669"/>
    <property type="project" value="TreeGrafter"/>
</dbReference>
<evidence type="ECO:0000313" key="8">
    <source>
        <dbReference type="EMBL" id="KAI9560651.1"/>
    </source>
</evidence>
<keyword evidence="8" id="KW-0378">Hydrolase</keyword>
<keyword evidence="8" id="KW-0255">Endonuclease</keyword>
<dbReference type="InterPro" id="IPR006676">
    <property type="entry name" value="tRNA_splic"/>
</dbReference>
<dbReference type="InterPro" id="IPR016589">
    <property type="entry name" value="tRNA_splic_SEN2"/>
</dbReference>
<evidence type="ECO:0000313" key="9">
    <source>
        <dbReference type="Proteomes" id="UP000820818"/>
    </source>
</evidence>
<feature type="active site" evidence="5">
    <location>
        <position position="213"/>
    </location>
</feature>
<name>A0AAD5LDD3_9CRUS</name>
<evidence type="ECO:0000256" key="3">
    <source>
        <dbReference type="ARBA" id="ARBA00023239"/>
    </source>
</evidence>
<organism evidence="8 9">
    <name type="scientific">Daphnia sinensis</name>
    <dbReference type="NCBI Taxonomy" id="1820382"/>
    <lineage>
        <taxon>Eukaryota</taxon>
        <taxon>Metazoa</taxon>
        <taxon>Ecdysozoa</taxon>
        <taxon>Arthropoda</taxon>
        <taxon>Crustacea</taxon>
        <taxon>Branchiopoda</taxon>
        <taxon>Diplostraca</taxon>
        <taxon>Cladocera</taxon>
        <taxon>Anomopoda</taxon>
        <taxon>Daphniidae</taxon>
        <taxon>Daphnia</taxon>
        <taxon>Daphnia similis group</taxon>
    </lineage>
</organism>
<dbReference type="Proteomes" id="UP000820818">
    <property type="component" value="Linkage Group LG3"/>
</dbReference>
<gene>
    <name evidence="8" type="ORF">GHT06_011601</name>
</gene>
<dbReference type="SUPFAM" id="SSF53032">
    <property type="entry name" value="tRNA-intron endonuclease catalytic domain-like"/>
    <property type="match status" value="2"/>
</dbReference>
<comment type="similarity">
    <text evidence="1 4">Belongs to the tRNA-intron endonuclease family.</text>
</comment>
<keyword evidence="2 4" id="KW-0819">tRNA processing</keyword>
<dbReference type="Gene3D" id="3.40.1350.10">
    <property type="match status" value="2"/>
</dbReference>
<evidence type="ECO:0000256" key="2">
    <source>
        <dbReference type="ARBA" id="ARBA00022694"/>
    </source>
</evidence>
<dbReference type="Pfam" id="PF01974">
    <property type="entry name" value="tRNA_int_endo"/>
    <property type="match status" value="1"/>
</dbReference>
<keyword evidence="8" id="KW-0540">Nuclease</keyword>
<evidence type="ECO:0000256" key="1">
    <source>
        <dbReference type="ARBA" id="ARBA00008078"/>
    </source>
</evidence>
<evidence type="ECO:0000259" key="7">
    <source>
        <dbReference type="Pfam" id="PF02778"/>
    </source>
</evidence>
<dbReference type="PIRSF" id="PIRSF011789">
    <property type="entry name" value="tRNA_splic_SEN2"/>
    <property type="match status" value="1"/>
</dbReference>
<dbReference type="PANTHER" id="PTHR21227:SF0">
    <property type="entry name" value="TRNA-SPLICING ENDONUCLEASE SUBUNIT SEN2"/>
    <property type="match status" value="1"/>
</dbReference>
<evidence type="ECO:0000256" key="5">
    <source>
        <dbReference type="PIRSR" id="PIRSR011789-1"/>
    </source>
</evidence>
<accession>A0AAD5LDD3</accession>
<feature type="active site" evidence="5">
    <location>
        <position position="170"/>
    </location>
</feature>
<reference evidence="8 9" key="1">
    <citation type="submission" date="2022-05" db="EMBL/GenBank/DDBJ databases">
        <title>A multi-omics perspective on studying reproductive biology in Daphnia sinensis.</title>
        <authorList>
            <person name="Jia J."/>
        </authorList>
    </citation>
    <scope>NUCLEOTIDE SEQUENCE [LARGE SCALE GENOMIC DNA]</scope>
    <source>
        <strain evidence="8 9">WSL</strain>
    </source>
</reference>
<dbReference type="EMBL" id="WJBH02000003">
    <property type="protein sequence ID" value="KAI9560651.1"/>
    <property type="molecule type" value="Genomic_DNA"/>
</dbReference>
<comment type="function">
    <text evidence="4">Constitutes one of the two catalytic subunit of the tRNA-splicing endonuclease complex, a complex responsible for identification and cleavage of the splice sites in pre-tRNA. It cleaves pre-tRNA at the 5'- and 3'-splice sites to release the intron. The products are an intron and two tRNA half-molecules bearing 2',3'-cyclic phosphate and 5'-OH termini. There are no conserved sequences at the splice sites, but the intron is invariably located at the same site in the gene, placing the splice sites an invariant distance from the constant structural features of the tRNA body.</text>
</comment>
<evidence type="ECO:0000256" key="4">
    <source>
        <dbReference type="PIRNR" id="PIRNR011789"/>
    </source>
</evidence>
<comment type="caution">
    <text evidence="8">The sequence shown here is derived from an EMBL/GenBank/DDBJ whole genome shotgun (WGS) entry which is preliminary data.</text>
</comment>
<dbReference type="CDD" id="cd22363">
    <property type="entry name" value="tRNA-intron_lyase_C"/>
    <property type="match status" value="1"/>
</dbReference>
<dbReference type="InterPro" id="IPR036167">
    <property type="entry name" value="tRNA_intron_Endo_cat-like_sf"/>
</dbReference>
<dbReference type="PANTHER" id="PTHR21227">
    <property type="entry name" value="TRNA-SPLICING ENDONUCLEASE SUBUNIT SEN2"/>
    <property type="match status" value="1"/>
</dbReference>
<proteinExistence type="inferred from homology"/>
<dbReference type="GO" id="GO:0000214">
    <property type="term" value="C:tRNA-intron endonuclease complex"/>
    <property type="evidence" value="ECO:0007669"/>
    <property type="project" value="UniProtKB-UniRule"/>
</dbReference>
<dbReference type="GO" id="GO:0000213">
    <property type="term" value="F:tRNA-intron lyase activity"/>
    <property type="evidence" value="ECO:0007669"/>
    <property type="project" value="UniProtKB-UniRule"/>
</dbReference>
<dbReference type="GO" id="GO:0003676">
    <property type="term" value="F:nucleic acid binding"/>
    <property type="evidence" value="ECO:0007669"/>
    <property type="project" value="InterPro"/>
</dbReference>
<evidence type="ECO:0000259" key="6">
    <source>
        <dbReference type="Pfam" id="PF01974"/>
    </source>
</evidence>
<dbReference type="AlphaFoldDB" id="A0AAD5LDD3"/>
<keyword evidence="9" id="KW-1185">Reference proteome</keyword>
<feature type="domain" description="tRNA intron endonuclease N-terminal" evidence="7">
    <location>
        <begin position="30"/>
        <end position="109"/>
    </location>
</feature>
<keyword evidence="3 4" id="KW-0456">Lyase</keyword>